<accession>A0A8T2YLQ5</accession>
<keyword evidence="2" id="KW-1185">Reference proteome</keyword>
<evidence type="ECO:0000313" key="1">
    <source>
        <dbReference type="EMBL" id="KAH8506094.1"/>
    </source>
</evidence>
<sequence length="112" mass="12818">MEEMLASSSSLQYGKRRAAAQGCYENSTDGDHFIGCSAACRKQDKRSEKKRPTLAILYSLITRWRKALLYFQIKKKFKDHLGRERVYFNMQRFACRAAAGAPHSLSLDVHIS</sequence>
<dbReference type="Proteomes" id="UP000807159">
    <property type="component" value="Chromosome 6"/>
</dbReference>
<name>A0A8T2YLQ5_POPDE</name>
<comment type="caution">
    <text evidence="1">The sequence shown here is derived from an EMBL/GenBank/DDBJ whole genome shotgun (WGS) entry which is preliminary data.</text>
</comment>
<dbReference type="EMBL" id="JACEGQ020000006">
    <property type="protein sequence ID" value="KAH8506094.1"/>
    <property type="molecule type" value="Genomic_DNA"/>
</dbReference>
<gene>
    <name evidence="1" type="ORF">H0E87_013071</name>
</gene>
<dbReference type="AlphaFoldDB" id="A0A8T2YLQ5"/>
<reference evidence="1" key="1">
    <citation type="journal article" date="2021" name="J. Hered.">
        <title>Genome Assembly of Salicaceae Populus deltoides (Eastern Cottonwood) I-69 Based on Nanopore Sequencing and Hi-C Technologies.</title>
        <authorList>
            <person name="Bai S."/>
            <person name="Wu H."/>
            <person name="Zhang J."/>
            <person name="Pan Z."/>
            <person name="Zhao W."/>
            <person name="Li Z."/>
            <person name="Tong C."/>
        </authorList>
    </citation>
    <scope>NUCLEOTIDE SEQUENCE</scope>
    <source>
        <tissue evidence="1">Leaf</tissue>
    </source>
</reference>
<evidence type="ECO:0000313" key="2">
    <source>
        <dbReference type="Proteomes" id="UP000807159"/>
    </source>
</evidence>
<protein>
    <submittedName>
        <fullName evidence="1">Uncharacterized protein</fullName>
    </submittedName>
</protein>
<organism evidence="1 2">
    <name type="scientific">Populus deltoides</name>
    <name type="common">Eastern poplar</name>
    <name type="synonym">Eastern cottonwood</name>
    <dbReference type="NCBI Taxonomy" id="3696"/>
    <lineage>
        <taxon>Eukaryota</taxon>
        <taxon>Viridiplantae</taxon>
        <taxon>Streptophyta</taxon>
        <taxon>Embryophyta</taxon>
        <taxon>Tracheophyta</taxon>
        <taxon>Spermatophyta</taxon>
        <taxon>Magnoliopsida</taxon>
        <taxon>eudicotyledons</taxon>
        <taxon>Gunneridae</taxon>
        <taxon>Pentapetalae</taxon>
        <taxon>rosids</taxon>
        <taxon>fabids</taxon>
        <taxon>Malpighiales</taxon>
        <taxon>Salicaceae</taxon>
        <taxon>Saliceae</taxon>
        <taxon>Populus</taxon>
    </lineage>
</organism>
<proteinExistence type="predicted"/>